<feature type="region of interest" description="Disordered" evidence="1">
    <location>
        <begin position="21"/>
        <end position="56"/>
    </location>
</feature>
<dbReference type="Proteomes" id="UP001066276">
    <property type="component" value="Chromosome 12"/>
</dbReference>
<name>A0AAV7L0Z6_PLEWA</name>
<sequence>MPPRPSARAISSALFLQETRAAGASPSSYRSPATSLSQSEASTYKSRHLSPHSANTACLVPKSGTRAQVLFRLRLAVMLSLGQELRQRWLSSRCEHRSGCP</sequence>
<dbReference type="EMBL" id="JANPWB010000016">
    <property type="protein sequence ID" value="KAJ1082168.1"/>
    <property type="molecule type" value="Genomic_DNA"/>
</dbReference>
<feature type="compositionally biased region" description="Polar residues" evidence="1">
    <location>
        <begin position="25"/>
        <end position="44"/>
    </location>
</feature>
<accession>A0AAV7L0Z6</accession>
<dbReference type="AlphaFoldDB" id="A0AAV7L0Z6"/>
<comment type="caution">
    <text evidence="2">The sequence shown here is derived from an EMBL/GenBank/DDBJ whole genome shotgun (WGS) entry which is preliminary data.</text>
</comment>
<evidence type="ECO:0000313" key="3">
    <source>
        <dbReference type="Proteomes" id="UP001066276"/>
    </source>
</evidence>
<reference evidence="2" key="1">
    <citation type="journal article" date="2022" name="bioRxiv">
        <title>Sequencing and chromosome-scale assembly of the giantPleurodeles waltlgenome.</title>
        <authorList>
            <person name="Brown T."/>
            <person name="Elewa A."/>
            <person name="Iarovenko S."/>
            <person name="Subramanian E."/>
            <person name="Araus A.J."/>
            <person name="Petzold A."/>
            <person name="Susuki M."/>
            <person name="Suzuki K.-i.T."/>
            <person name="Hayashi T."/>
            <person name="Toyoda A."/>
            <person name="Oliveira C."/>
            <person name="Osipova E."/>
            <person name="Leigh N.D."/>
            <person name="Simon A."/>
            <person name="Yun M.H."/>
        </authorList>
    </citation>
    <scope>NUCLEOTIDE SEQUENCE</scope>
    <source>
        <strain evidence="2">20211129_DDA</strain>
        <tissue evidence="2">Liver</tissue>
    </source>
</reference>
<evidence type="ECO:0000256" key="1">
    <source>
        <dbReference type="SAM" id="MobiDB-lite"/>
    </source>
</evidence>
<keyword evidence="3" id="KW-1185">Reference proteome</keyword>
<gene>
    <name evidence="2" type="ORF">NDU88_002338</name>
</gene>
<evidence type="ECO:0000313" key="2">
    <source>
        <dbReference type="EMBL" id="KAJ1082168.1"/>
    </source>
</evidence>
<evidence type="ECO:0008006" key="4">
    <source>
        <dbReference type="Google" id="ProtNLM"/>
    </source>
</evidence>
<proteinExistence type="predicted"/>
<organism evidence="2 3">
    <name type="scientific">Pleurodeles waltl</name>
    <name type="common">Iberian ribbed newt</name>
    <dbReference type="NCBI Taxonomy" id="8319"/>
    <lineage>
        <taxon>Eukaryota</taxon>
        <taxon>Metazoa</taxon>
        <taxon>Chordata</taxon>
        <taxon>Craniata</taxon>
        <taxon>Vertebrata</taxon>
        <taxon>Euteleostomi</taxon>
        <taxon>Amphibia</taxon>
        <taxon>Batrachia</taxon>
        <taxon>Caudata</taxon>
        <taxon>Salamandroidea</taxon>
        <taxon>Salamandridae</taxon>
        <taxon>Pleurodelinae</taxon>
        <taxon>Pleurodeles</taxon>
    </lineage>
</organism>
<protein>
    <recommendedName>
        <fullName evidence="4">Secreted protein</fullName>
    </recommendedName>
</protein>